<reference evidence="2" key="1">
    <citation type="journal article" date="2019" name="Int. J. Syst. Evol. Microbiol.">
        <title>The Global Catalogue of Microorganisms (GCM) 10K type strain sequencing project: providing services to taxonomists for standard genome sequencing and annotation.</title>
        <authorList>
            <consortium name="The Broad Institute Genomics Platform"/>
            <consortium name="The Broad Institute Genome Sequencing Center for Infectious Disease"/>
            <person name="Wu L."/>
            <person name="Ma J."/>
        </authorList>
    </citation>
    <scope>NUCLEOTIDE SEQUENCE [LARGE SCALE GENOMIC DNA]</scope>
    <source>
        <strain evidence="2">CCUG 42722</strain>
    </source>
</reference>
<keyword evidence="2" id="KW-1185">Reference proteome</keyword>
<evidence type="ECO:0000313" key="2">
    <source>
        <dbReference type="Proteomes" id="UP001596011"/>
    </source>
</evidence>
<dbReference type="RefSeq" id="WP_377140720.1">
    <property type="nucleotide sequence ID" value="NZ_JBHSFI010000008.1"/>
</dbReference>
<comment type="caution">
    <text evidence="1">The sequence shown here is derived from an EMBL/GenBank/DDBJ whole genome shotgun (WGS) entry which is preliminary data.</text>
</comment>
<dbReference type="EMBL" id="JBHSFI010000008">
    <property type="protein sequence ID" value="MFC4631449.1"/>
    <property type="molecule type" value="Genomic_DNA"/>
</dbReference>
<proteinExistence type="predicted"/>
<evidence type="ECO:0008006" key="3">
    <source>
        <dbReference type="Google" id="ProtNLM"/>
    </source>
</evidence>
<gene>
    <name evidence="1" type="ORF">ACFO6V_24610</name>
</gene>
<protein>
    <recommendedName>
        <fullName evidence="3">ESAT-6 protein secretion system EspG family protein</fullName>
    </recommendedName>
</protein>
<accession>A0ABV9HNA3</accession>
<dbReference type="Proteomes" id="UP001596011">
    <property type="component" value="Unassembled WGS sequence"/>
</dbReference>
<sequence length="287" mass="31155">MTVQFDVRLVEMPMPDGEISVADLVAISGKLQELSTRVSRWIGGIDGVGRGSRAVEAAAALRISGIGQGSTTLQFKNGTHDALDFDMPFEREVSSRFWEIVTAIGNDTPPADAPVNVRESAVALLDSLQHAAPLVEVTRNDGARVTFRPSERDRAVWLEQPTASVPSATSVVGKLEMVDLRARRFRLADDVGNRITLEQVDDAEAVSRELVGRRTEATGVAVRDSRGKVTSIESPELHAVEIPDTWQHRGEANRWVPDATMTGPDPDGGVEFDDDEWDSFLAAVRGG</sequence>
<evidence type="ECO:0000313" key="1">
    <source>
        <dbReference type="EMBL" id="MFC4631449.1"/>
    </source>
</evidence>
<name>A0ABV9HNA3_9MICO</name>
<organism evidence="1 2">
    <name type="scientific">Promicromonospora alba</name>
    <dbReference type="NCBI Taxonomy" id="1616110"/>
    <lineage>
        <taxon>Bacteria</taxon>
        <taxon>Bacillati</taxon>
        <taxon>Actinomycetota</taxon>
        <taxon>Actinomycetes</taxon>
        <taxon>Micrococcales</taxon>
        <taxon>Promicromonosporaceae</taxon>
        <taxon>Promicromonospora</taxon>
    </lineage>
</organism>